<keyword evidence="3 6" id="KW-0812">Transmembrane</keyword>
<keyword evidence="5 6" id="KW-0472">Membrane</keyword>
<evidence type="ECO:0000259" key="7">
    <source>
        <dbReference type="Pfam" id="PF00482"/>
    </source>
</evidence>
<sequence length="312" mass="35107">MLSFSSIITLAFIFWICFSGCVYFTYSYFDKQAGTRLYQVKRKDRSPIKINRLANAFYKHFIEPLVRYSFPGKEADLEKTKNKFNEAGLRSKRSLSYFFGIKTLIGTMIFLLYLFYITLSSISNPFTSASILQIAIKVLICCAAGYYLPDIFLFFYTRSRKKQLLLAFPTALDLIRVCISSGMAIDAAIARVGAEIELMNKAMSVEFNLLANDLKAGNSRAVAMQNLAKRTGLEDIKIFASMINQADRYGASISDALEVFSKDLRYKRKMEARAQAAKVQIKLTIPLITCIFPALFVVVLAPVVIAVAGMMK</sequence>
<evidence type="ECO:0000313" key="9">
    <source>
        <dbReference type="Proteomes" id="UP000501090"/>
    </source>
</evidence>
<dbReference type="RefSeq" id="WP_173959858.1">
    <property type="nucleotide sequence ID" value="NZ_CBCSCC010000012.1"/>
</dbReference>
<protein>
    <submittedName>
        <fullName evidence="8">Type II secretion system protein</fullName>
    </submittedName>
</protein>
<comment type="subcellular location">
    <subcellularLocation>
        <location evidence="1">Cell membrane</location>
        <topology evidence="1">Multi-pass membrane protein</topology>
    </subcellularLocation>
</comment>
<dbReference type="KEGG" id="pard:DN92_02995"/>
<feature type="transmembrane region" description="Helical" evidence="6">
    <location>
        <begin position="97"/>
        <end position="119"/>
    </location>
</feature>
<proteinExistence type="predicted"/>
<evidence type="ECO:0000256" key="3">
    <source>
        <dbReference type="ARBA" id="ARBA00022692"/>
    </source>
</evidence>
<evidence type="ECO:0000256" key="5">
    <source>
        <dbReference type="ARBA" id="ARBA00023136"/>
    </source>
</evidence>
<organism evidence="8 9">
    <name type="scientific">Polynucleobacter arcticus</name>
    <dbReference type="NCBI Taxonomy" id="1743165"/>
    <lineage>
        <taxon>Bacteria</taxon>
        <taxon>Pseudomonadati</taxon>
        <taxon>Pseudomonadota</taxon>
        <taxon>Betaproteobacteria</taxon>
        <taxon>Burkholderiales</taxon>
        <taxon>Burkholderiaceae</taxon>
        <taxon>Polynucleobacter</taxon>
    </lineage>
</organism>
<dbReference type="EMBL" id="CP028940">
    <property type="protein sequence ID" value="QKM60086.1"/>
    <property type="molecule type" value="Genomic_DNA"/>
</dbReference>
<keyword evidence="4 6" id="KW-1133">Transmembrane helix</keyword>
<name>A0A6M9PQH5_9BURK</name>
<keyword evidence="2" id="KW-1003">Cell membrane</keyword>
<evidence type="ECO:0000256" key="6">
    <source>
        <dbReference type="SAM" id="Phobius"/>
    </source>
</evidence>
<dbReference type="AlphaFoldDB" id="A0A6M9PQH5"/>
<dbReference type="Proteomes" id="UP000501090">
    <property type="component" value="Chromosome"/>
</dbReference>
<feature type="transmembrane region" description="Helical" evidence="6">
    <location>
        <begin position="283"/>
        <end position="311"/>
    </location>
</feature>
<gene>
    <name evidence="8" type="ORF">DN92_02995</name>
</gene>
<dbReference type="InterPro" id="IPR018076">
    <property type="entry name" value="T2SS_GspF_dom"/>
</dbReference>
<dbReference type="PANTHER" id="PTHR35007:SF2">
    <property type="entry name" value="PILUS ASSEMBLE PROTEIN"/>
    <property type="match status" value="1"/>
</dbReference>
<feature type="transmembrane region" description="Helical" evidence="6">
    <location>
        <begin position="131"/>
        <end position="156"/>
    </location>
</feature>
<dbReference type="GO" id="GO:0005886">
    <property type="term" value="C:plasma membrane"/>
    <property type="evidence" value="ECO:0007669"/>
    <property type="project" value="UniProtKB-SubCell"/>
</dbReference>
<keyword evidence="9" id="KW-1185">Reference proteome</keyword>
<feature type="transmembrane region" description="Helical" evidence="6">
    <location>
        <begin position="6"/>
        <end position="29"/>
    </location>
</feature>
<feature type="domain" description="Type II secretion system protein GspF" evidence="7">
    <location>
        <begin position="172"/>
        <end position="300"/>
    </location>
</feature>
<evidence type="ECO:0000313" key="8">
    <source>
        <dbReference type="EMBL" id="QKM60086.1"/>
    </source>
</evidence>
<evidence type="ECO:0000256" key="2">
    <source>
        <dbReference type="ARBA" id="ARBA00022475"/>
    </source>
</evidence>
<dbReference type="Pfam" id="PF00482">
    <property type="entry name" value="T2SSF"/>
    <property type="match status" value="1"/>
</dbReference>
<evidence type="ECO:0000256" key="1">
    <source>
        <dbReference type="ARBA" id="ARBA00004651"/>
    </source>
</evidence>
<accession>A0A6M9PQH5</accession>
<evidence type="ECO:0000256" key="4">
    <source>
        <dbReference type="ARBA" id="ARBA00022989"/>
    </source>
</evidence>
<dbReference type="PANTHER" id="PTHR35007">
    <property type="entry name" value="INTEGRAL MEMBRANE PROTEIN-RELATED"/>
    <property type="match status" value="1"/>
</dbReference>
<reference evidence="8 9" key="1">
    <citation type="submission" date="2018-04" db="EMBL/GenBank/DDBJ databases">
        <title>Polynucleobacter sp. UK-Long2-W17 genome.</title>
        <authorList>
            <person name="Hahn M.W."/>
        </authorList>
    </citation>
    <scope>NUCLEOTIDE SEQUENCE [LARGE SCALE GENOMIC DNA]</scope>
    <source>
        <strain evidence="8 9">UK-Long2-W17</strain>
    </source>
</reference>